<protein>
    <recommendedName>
        <fullName evidence="2">AMP-dependent synthetase/ligase domain-containing protein</fullName>
    </recommendedName>
</protein>
<accession>A0A9W8PZH7</accession>
<dbReference type="AlphaFoldDB" id="A0A9W8PZH7"/>
<proteinExistence type="inferred from homology"/>
<dbReference type="PANTHER" id="PTHR43201">
    <property type="entry name" value="ACYL-COA SYNTHETASE"/>
    <property type="match status" value="1"/>
</dbReference>
<evidence type="ECO:0000256" key="1">
    <source>
        <dbReference type="ARBA" id="ARBA00006432"/>
    </source>
</evidence>
<dbReference type="InterPro" id="IPR020845">
    <property type="entry name" value="AMP-binding_CS"/>
</dbReference>
<dbReference type="EMBL" id="JAPDHF010000002">
    <property type="protein sequence ID" value="KAJ4022792.1"/>
    <property type="molecule type" value="Genomic_DNA"/>
</dbReference>
<keyword evidence="4" id="KW-1185">Reference proteome</keyword>
<dbReference type="CDD" id="cd04433">
    <property type="entry name" value="AFD_class_I"/>
    <property type="match status" value="1"/>
</dbReference>
<gene>
    <name evidence="3" type="ORF">NW766_001839</name>
</gene>
<sequence>MHSTYNYLPKDVLFTRLLNLATERKSQIIADDRSQGTKFSYCHILHGTSTLLQRLQGLDDCGLKEPGKVYVAVLAPNGYEFVIGVLAVLAFGGVVVPMPTGALPEEAAYLLQQCNVRYLLVSPKQTVLGVQIQNIYSIATLIIDPQGPDQNVLPATSYSLKESMVVAEDCPSIVFFTSGTTGPPKGVLHARRTINKYARMVEAGPNDEICLIPSGAFWSVYFTKLFQMLLTGISVEIHSFGRNFNLIWEKLRERNLTMVVLSPTFWYGMMHHFQEHLATLPAPEAGEYIHGIRYLRDACATGAMPSKKLKEFWNDLRGGRPLKVLYGSTETQEISICEEGSDNTRDDLGIPVTGATVKLDDSQGELLVKTPSMFLGYLNEPEATADRFDPEGYFKTGDLVTLQDGKIIFQGRANMDFNRPEVEASLTALVYILEGYILPVPDPHCDTRVAALVRVRDGVGKVDLERIRNDLSQDLPAYQLPTVLRSLEQHEEVPTTWSGKLAVRTVVQQFFPQDSSDRVYGDAIEVMDISDFMRKKTDKLWDFSGMRQ</sequence>
<dbReference type="Gene3D" id="3.40.50.12780">
    <property type="entry name" value="N-terminal domain of ligase-like"/>
    <property type="match status" value="1"/>
</dbReference>
<organism evidence="3 4">
    <name type="scientific">Fusarium irregulare</name>
    <dbReference type="NCBI Taxonomy" id="2494466"/>
    <lineage>
        <taxon>Eukaryota</taxon>
        <taxon>Fungi</taxon>
        <taxon>Dikarya</taxon>
        <taxon>Ascomycota</taxon>
        <taxon>Pezizomycotina</taxon>
        <taxon>Sordariomycetes</taxon>
        <taxon>Hypocreomycetidae</taxon>
        <taxon>Hypocreales</taxon>
        <taxon>Nectriaceae</taxon>
        <taxon>Fusarium</taxon>
        <taxon>Fusarium incarnatum-equiseti species complex</taxon>
    </lineage>
</organism>
<dbReference type="GO" id="GO:0031956">
    <property type="term" value="F:medium-chain fatty acid-CoA ligase activity"/>
    <property type="evidence" value="ECO:0007669"/>
    <property type="project" value="TreeGrafter"/>
</dbReference>
<comment type="similarity">
    <text evidence="1">Belongs to the ATP-dependent AMP-binding enzyme family.</text>
</comment>
<dbReference type="GO" id="GO:0006631">
    <property type="term" value="P:fatty acid metabolic process"/>
    <property type="evidence" value="ECO:0007669"/>
    <property type="project" value="TreeGrafter"/>
</dbReference>
<reference evidence="3" key="1">
    <citation type="submission" date="2022-10" db="EMBL/GenBank/DDBJ databases">
        <title>Fusarium specimens isolated from Avocado Roots.</title>
        <authorList>
            <person name="Stajich J."/>
            <person name="Roper C."/>
            <person name="Heimlech-Rivalta G."/>
        </authorList>
    </citation>
    <scope>NUCLEOTIDE SEQUENCE</scope>
    <source>
        <strain evidence="3">CF00143</strain>
    </source>
</reference>
<dbReference type="Gene3D" id="3.30.300.30">
    <property type="match status" value="1"/>
</dbReference>
<evidence type="ECO:0000313" key="4">
    <source>
        <dbReference type="Proteomes" id="UP001152130"/>
    </source>
</evidence>
<dbReference type="Proteomes" id="UP001152130">
    <property type="component" value="Unassembled WGS sequence"/>
</dbReference>
<dbReference type="InterPro" id="IPR042099">
    <property type="entry name" value="ANL_N_sf"/>
</dbReference>
<dbReference type="Pfam" id="PF00501">
    <property type="entry name" value="AMP-binding"/>
    <property type="match status" value="1"/>
</dbReference>
<dbReference type="PANTHER" id="PTHR43201:SF8">
    <property type="entry name" value="ACYL-COA SYNTHETASE FAMILY MEMBER 3"/>
    <property type="match status" value="1"/>
</dbReference>
<feature type="domain" description="AMP-dependent synthetase/ligase" evidence="2">
    <location>
        <begin position="57"/>
        <end position="378"/>
    </location>
</feature>
<comment type="caution">
    <text evidence="3">The sequence shown here is derived from an EMBL/GenBank/DDBJ whole genome shotgun (WGS) entry which is preliminary data.</text>
</comment>
<dbReference type="SUPFAM" id="SSF56801">
    <property type="entry name" value="Acetyl-CoA synthetase-like"/>
    <property type="match status" value="1"/>
</dbReference>
<dbReference type="InterPro" id="IPR045851">
    <property type="entry name" value="AMP-bd_C_sf"/>
</dbReference>
<dbReference type="PROSITE" id="PS00455">
    <property type="entry name" value="AMP_BINDING"/>
    <property type="match status" value="1"/>
</dbReference>
<dbReference type="InterPro" id="IPR000873">
    <property type="entry name" value="AMP-dep_synth/lig_dom"/>
</dbReference>
<evidence type="ECO:0000313" key="3">
    <source>
        <dbReference type="EMBL" id="KAJ4022792.1"/>
    </source>
</evidence>
<name>A0A9W8PZH7_9HYPO</name>
<evidence type="ECO:0000259" key="2">
    <source>
        <dbReference type="Pfam" id="PF00501"/>
    </source>
</evidence>